<dbReference type="NCBIfam" id="TIGR01640">
    <property type="entry name" value="F_box_assoc_1"/>
    <property type="match status" value="1"/>
</dbReference>
<dbReference type="SUPFAM" id="SSF81383">
    <property type="entry name" value="F-box domain"/>
    <property type="match status" value="1"/>
</dbReference>
<dbReference type="PANTHER" id="PTHR31111">
    <property type="entry name" value="BNAA05G37150D PROTEIN-RELATED"/>
    <property type="match status" value="1"/>
</dbReference>
<feature type="compositionally biased region" description="Basic residues" evidence="1">
    <location>
        <begin position="1"/>
        <end position="19"/>
    </location>
</feature>
<name>A0A6D2JRV6_9BRAS</name>
<evidence type="ECO:0000256" key="1">
    <source>
        <dbReference type="SAM" id="MobiDB-lite"/>
    </source>
</evidence>
<accession>A0A6D2JRV6</accession>
<dbReference type="Proteomes" id="UP000467841">
    <property type="component" value="Unassembled WGS sequence"/>
</dbReference>
<dbReference type="PANTHER" id="PTHR31111:SF62">
    <property type="entry name" value="F-BOX DOMAIN-CONTAINING PROTEIN"/>
    <property type="match status" value="1"/>
</dbReference>
<feature type="region of interest" description="Disordered" evidence="1">
    <location>
        <begin position="1"/>
        <end position="33"/>
    </location>
</feature>
<evidence type="ECO:0000313" key="4">
    <source>
        <dbReference type="Proteomes" id="UP000467841"/>
    </source>
</evidence>
<dbReference type="InterPro" id="IPR017451">
    <property type="entry name" value="F-box-assoc_interact_dom"/>
</dbReference>
<dbReference type="SMART" id="SM00256">
    <property type="entry name" value="FBOX"/>
    <property type="match status" value="1"/>
</dbReference>
<keyword evidence="4" id="KW-1185">Reference proteome</keyword>
<comment type="caution">
    <text evidence="3">The sequence shown here is derived from an EMBL/GenBank/DDBJ whole genome shotgun (WGS) entry which is preliminary data.</text>
</comment>
<dbReference type="InterPro" id="IPR001810">
    <property type="entry name" value="F-box_dom"/>
</dbReference>
<evidence type="ECO:0000259" key="2">
    <source>
        <dbReference type="SMART" id="SM00256"/>
    </source>
</evidence>
<sequence length="421" mass="47775">MRCQKKKKKTSAKKTRRQNRRDTQSETSENSYSPSIPVDVLIEIFLTLSVKSIATCRCVSKLWCSTLRRQDFTELFLSSSYSRSPKLLFACIKYGDLLFFSSTQPQNPDENSSPVVASRHVKFSFNVSIDMNDISFGVHGFVCLLSYRISRGNKEIAPVLWNSSTGQVVFLSKVMTRKGDTVKCFLGYDPIGKKFKALSMKKQVGDVSWDQHQVLTVGTGGKSTWSWRTIECSIPHHYALTEPICINGVLYYISTKWSTKTCVIVCFDVRSESFSCMKAKGALNEALLNGGTLVNYNGKLGCVVQSGLYALRVRFDGKSKSFKLWVLEDVEKQEWSERIYIFPAVWKNVVGEYDLSFVGVTRTNEIVFSPLSPAYPFYLYYLNLERNTVVRVRIQGLDTSNCDLCFTSLNHLEDVKLYGKC</sequence>
<gene>
    <name evidence="3" type="ORF">MERR_LOCUS31680</name>
</gene>
<protein>
    <recommendedName>
        <fullName evidence="2">F-box domain-containing protein</fullName>
    </recommendedName>
</protein>
<dbReference type="Pfam" id="PF08268">
    <property type="entry name" value="FBA_3"/>
    <property type="match status" value="1"/>
</dbReference>
<dbReference type="InterPro" id="IPR013187">
    <property type="entry name" value="F-box-assoc_dom_typ3"/>
</dbReference>
<dbReference type="OrthoDB" id="687122at2759"/>
<dbReference type="EMBL" id="CACVBM020001299">
    <property type="protein sequence ID" value="CAA7044445.1"/>
    <property type="molecule type" value="Genomic_DNA"/>
</dbReference>
<dbReference type="InterPro" id="IPR036047">
    <property type="entry name" value="F-box-like_dom_sf"/>
</dbReference>
<organism evidence="3 4">
    <name type="scientific">Microthlaspi erraticum</name>
    <dbReference type="NCBI Taxonomy" id="1685480"/>
    <lineage>
        <taxon>Eukaryota</taxon>
        <taxon>Viridiplantae</taxon>
        <taxon>Streptophyta</taxon>
        <taxon>Embryophyta</taxon>
        <taxon>Tracheophyta</taxon>
        <taxon>Spermatophyta</taxon>
        <taxon>Magnoliopsida</taxon>
        <taxon>eudicotyledons</taxon>
        <taxon>Gunneridae</taxon>
        <taxon>Pentapetalae</taxon>
        <taxon>rosids</taxon>
        <taxon>malvids</taxon>
        <taxon>Brassicales</taxon>
        <taxon>Brassicaceae</taxon>
        <taxon>Coluteocarpeae</taxon>
        <taxon>Microthlaspi</taxon>
    </lineage>
</organism>
<reference evidence="3" key="1">
    <citation type="submission" date="2020-01" db="EMBL/GenBank/DDBJ databases">
        <authorList>
            <person name="Mishra B."/>
        </authorList>
    </citation>
    <scope>NUCLEOTIDE SEQUENCE [LARGE SCALE GENOMIC DNA]</scope>
</reference>
<feature type="domain" description="F-box" evidence="2">
    <location>
        <begin position="36"/>
        <end position="76"/>
    </location>
</feature>
<proteinExistence type="predicted"/>
<dbReference type="AlphaFoldDB" id="A0A6D2JRV6"/>
<evidence type="ECO:0000313" key="3">
    <source>
        <dbReference type="EMBL" id="CAA7044445.1"/>
    </source>
</evidence>
<dbReference type="Pfam" id="PF00646">
    <property type="entry name" value="F-box"/>
    <property type="match status" value="1"/>
</dbReference>